<comment type="caution">
    <text evidence="9">The sequence shown here is derived from an EMBL/GenBank/DDBJ whole genome shotgun (WGS) entry which is preliminary data.</text>
</comment>
<feature type="binding site" evidence="8">
    <location>
        <position position="67"/>
    </location>
    <ligand>
        <name>Zn(2+)</name>
        <dbReference type="ChEBI" id="CHEBI:29105"/>
        <label>2</label>
        <note>catalytic</note>
    </ligand>
</feature>
<evidence type="ECO:0000256" key="4">
    <source>
        <dbReference type="ARBA" id="ARBA00022723"/>
    </source>
</evidence>
<protein>
    <recommendedName>
        <fullName evidence="8">Ribonuclease Z</fullName>
        <shortName evidence="8">RNase Z</shortName>
        <ecNumber evidence="8">3.1.26.11</ecNumber>
    </recommendedName>
    <alternativeName>
        <fullName evidence="8">tRNA 3 endonuclease</fullName>
    </alternativeName>
    <alternativeName>
        <fullName evidence="8">tRNase Z</fullName>
    </alternativeName>
</protein>
<evidence type="ECO:0000256" key="5">
    <source>
        <dbReference type="ARBA" id="ARBA00022759"/>
    </source>
</evidence>
<dbReference type="HAMAP" id="MF_01818">
    <property type="entry name" value="RNase_Z_BN"/>
    <property type="match status" value="1"/>
</dbReference>
<dbReference type="CDD" id="cd07717">
    <property type="entry name" value="RNaseZ_ZiPD-like_MBL-fold"/>
    <property type="match status" value="1"/>
</dbReference>
<dbReference type="InterPro" id="IPR036866">
    <property type="entry name" value="RibonucZ/Hydroxyglut_hydro"/>
</dbReference>
<dbReference type="RefSeq" id="WP_120384402.1">
    <property type="nucleotide sequence ID" value="NZ_RAXT01000023.1"/>
</dbReference>
<comment type="catalytic activity">
    <reaction evidence="8">
        <text>Endonucleolytic cleavage of RNA, removing extra 3' nucleotides from tRNA precursor, generating 3' termini of tRNAs. A 3'-hydroxy group is left at the tRNA terminus and a 5'-phosphoryl group is left at the trailer molecule.</text>
        <dbReference type="EC" id="3.1.26.11"/>
    </reaction>
</comment>
<dbReference type="GO" id="GO:0008270">
    <property type="term" value="F:zinc ion binding"/>
    <property type="evidence" value="ECO:0007669"/>
    <property type="project" value="UniProtKB-UniRule"/>
</dbReference>
<comment type="similarity">
    <text evidence="8">Belongs to the RNase Z family.</text>
</comment>
<keyword evidence="4 8" id="KW-0479">Metal-binding</keyword>
<feature type="binding site" evidence="8">
    <location>
        <position position="63"/>
    </location>
    <ligand>
        <name>Zn(2+)</name>
        <dbReference type="ChEBI" id="CHEBI:29105"/>
        <label>1</label>
        <note>catalytic</note>
    </ligand>
</feature>
<evidence type="ECO:0000256" key="3">
    <source>
        <dbReference type="ARBA" id="ARBA00022722"/>
    </source>
</evidence>
<dbReference type="Proteomes" id="UP000280405">
    <property type="component" value="Unassembled WGS sequence"/>
</dbReference>
<dbReference type="GO" id="GO:0042781">
    <property type="term" value="F:3'-tRNA processing endoribonuclease activity"/>
    <property type="evidence" value="ECO:0007669"/>
    <property type="project" value="UniProtKB-UniRule"/>
</dbReference>
<feature type="binding site" evidence="8">
    <location>
        <position position="271"/>
    </location>
    <ligand>
        <name>Zn(2+)</name>
        <dbReference type="ChEBI" id="CHEBI:29105"/>
        <label>2</label>
        <note>catalytic</note>
    </ligand>
</feature>
<keyword evidence="10" id="KW-1185">Reference proteome</keyword>
<keyword evidence="7 8" id="KW-0862">Zinc</keyword>
<dbReference type="EMBL" id="RAXT01000023">
    <property type="protein sequence ID" value="RKG37307.1"/>
    <property type="molecule type" value="Genomic_DNA"/>
</dbReference>
<organism evidence="9 10">
    <name type="scientific">Acinetobacter rongchengensis</name>
    <dbReference type="NCBI Taxonomy" id="2419601"/>
    <lineage>
        <taxon>Bacteria</taxon>
        <taxon>Pseudomonadati</taxon>
        <taxon>Pseudomonadota</taxon>
        <taxon>Gammaproteobacteria</taxon>
        <taxon>Moraxellales</taxon>
        <taxon>Moraxellaceae</taxon>
        <taxon>Acinetobacter</taxon>
    </lineage>
</organism>
<dbReference type="InterPro" id="IPR013471">
    <property type="entry name" value="RNase_Z/BN"/>
</dbReference>
<feature type="active site" description="Proton acceptor" evidence="8">
    <location>
        <position position="67"/>
    </location>
</feature>
<name>A0A3A8ER06_9GAMM</name>
<dbReference type="SUPFAM" id="SSF56281">
    <property type="entry name" value="Metallo-hydrolase/oxidoreductase"/>
    <property type="match status" value="1"/>
</dbReference>
<comment type="cofactor">
    <cofactor evidence="8">
        <name>Zn(2+)</name>
        <dbReference type="ChEBI" id="CHEBI:29105"/>
    </cofactor>
    <text evidence="8">Binds 2 Zn(2+) ions.</text>
</comment>
<sequence>MLKFTFLGTSSGVPSLTRNVSGLAIQSGKSKDWILIDAGEGTQHRIQHAKLSLQHLKAICITHVHGDHCYGLLGLLASAGMNGRKSPIILIAPKQIQQWFDATCQLTELFLPYPIEFIDVNLIDQPYVLNEQMSIEPIALSHRVASYAYGITAIQTQRKLNIEKLNQLEIPKGKLWGDLQQGQDIEWNAQTIFNQDIIIQTTQHVYAIVGGDNDQPRLLADKCKDADVLIHETTYTQAVLDKVGPGPMHSSAKMVAEFAQDIQLPNLIATHLSPRYHDQAGVQAIQDEIAQYYQGLFFIANDFDQYELNAQGELSQLHSGKPWEK</sequence>
<dbReference type="PANTHER" id="PTHR46018">
    <property type="entry name" value="ZINC PHOSPHODIESTERASE ELAC PROTEIN 1"/>
    <property type="match status" value="1"/>
</dbReference>
<evidence type="ECO:0000256" key="1">
    <source>
        <dbReference type="ARBA" id="ARBA00011738"/>
    </source>
</evidence>
<feature type="binding site" evidence="8">
    <location>
        <position position="68"/>
    </location>
    <ligand>
        <name>Zn(2+)</name>
        <dbReference type="ChEBI" id="CHEBI:29105"/>
        <label>2</label>
        <note>catalytic</note>
    </ligand>
</feature>
<evidence type="ECO:0000313" key="10">
    <source>
        <dbReference type="Proteomes" id="UP000280405"/>
    </source>
</evidence>
<dbReference type="PANTHER" id="PTHR46018:SF2">
    <property type="entry name" value="ZINC PHOSPHODIESTERASE ELAC PROTEIN 1"/>
    <property type="match status" value="1"/>
</dbReference>
<feature type="binding site" evidence="8">
    <location>
        <position position="142"/>
    </location>
    <ligand>
        <name>Zn(2+)</name>
        <dbReference type="ChEBI" id="CHEBI:29105"/>
        <label>1</label>
        <note>catalytic</note>
    </ligand>
</feature>
<comment type="subunit">
    <text evidence="1 8">Homodimer.</text>
</comment>
<accession>A0A3A8ER06</accession>
<dbReference type="AlphaFoldDB" id="A0A3A8ER06"/>
<proteinExistence type="inferred from homology"/>
<keyword evidence="6 8" id="KW-0378">Hydrolase</keyword>
<dbReference type="Pfam" id="PF23023">
    <property type="entry name" value="Anti-Pycsar_Apyc1"/>
    <property type="match status" value="1"/>
</dbReference>
<keyword evidence="3 8" id="KW-0540">Nuclease</keyword>
<evidence type="ECO:0000313" key="9">
    <source>
        <dbReference type="EMBL" id="RKG37307.1"/>
    </source>
</evidence>
<dbReference type="Gene3D" id="3.60.15.10">
    <property type="entry name" value="Ribonuclease Z/Hydroxyacylglutathione hydrolase-like"/>
    <property type="match status" value="1"/>
</dbReference>
<evidence type="ECO:0000256" key="8">
    <source>
        <dbReference type="HAMAP-Rule" id="MF_01818"/>
    </source>
</evidence>
<feature type="binding site" evidence="8">
    <location>
        <position position="212"/>
    </location>
    <ligand>
        <name>Zn(2+)</name>
        <dbReference type="ChEBI" id="CHEBI:29105"/>
        <label>2</label>
        <note>catalytic</note>
    </ligand>
</feature>
<feature type="binding site" evidence="8">
    <location>
        <position position="212"/>
    </location>
    <ligand>
        <name>Zn(2+)</name>
        <dbReference type="ChEBI" id="CHEBI:29105"/>
        <label>1</label>
        <note>catalytic</note>
    </ligand>
</feature>
<evidence type="ECO:0000256" key="7">
    <source>
        <dbReference type="ARBA" id="ARBA00022833"/>
    </source>
</evidence>
<evidence type="ECO:0000256" key="6">
    <source>
        <dbReference type="ARBA" id="ARBA00022801"/>
    </source>
</evidence>
<dbReference type="OrthoDB" id="9803916at2"/>
<keyword evidence="5 8" id="KW-0255">Endonuclease</keyword>
<feature type="binding site" evidence="8">
    <location>
        <position position="65"/>
    </location>
    <ligand>
        <name>Zn(2+)</name>
        <dbReference type="ChEBI" id="CHEBI:29105"/>
        <label>1</label>
        <note>catalytic</note>
    </ligand>
</feature>
<comment type="function">
    <text evidence="8">Zinc phosphodiesterase, which displays some tRNA 3'-processing endonuclease activity. Probably involved in tRNA maturation, by removing a 3'-trailer from precursor tRNA.</text>
</comment>
<gene>
    <name evidence="8" type="primary">rnz</name>
    <name evidence="9" type="ORF">D7V20_11360</name>
</gene>
<dbReference type="EC" id="3.1.26.11" evidence="8"/>
<keyword evidence="2 8" id="KW-0819">tRNA processing</keyword>
<reference evidence="9 10" key="1">
    <citation type="submission" date="2018-09" db="EMBL/GenBank/DDBJ databases">
        <title>The draft genome of Acinetobacter spp. strains.</title>
        <authorList>
            <person name="Qin J."/>
            <person name="Feng Y."/>
            <person name="Zong Z."/>
        </authorList>
    </citation>
    <scope>NUCLEOTIDE SEQUENCE [LARGE SCALE GENOMIC DNA]</scope>
    <source>
        <strain evidence="9 10">WCHAc060115</strain>
    </source>
</reference>
<evidence type="ECO:0000256" key="2">
    <source>
        <dbReference type="ARBA" id="ARBA00022694"/>
    </source>
</evidence>